<evidence type="ECO:0000256" key="4">
    <source>
        <dbReference type="ARBA" id="ARBA00022691"/>
    </source>
</evidence>
<dbReference type="Gene3D" id="3.40.50.150">
    <property type="entry name" value="Vaccinia Virus protein VP39"/>
    <property type="match status" value="1"/>
</dbReference>
<dbReference type="PANTHER" id="PTHR47739">
    <property type="entry name" value="TRNA1(VAL) (ADENINE(37)-N6)-METHYLTRANSFERASE"/>
    <property type="match status" value="1"/>
</dbReference>
<keyword evidence="1 6" id="KW-0963">Cytoplasm</keyword>
<dbReference type="InterPro" id="IPR022882">
    <property type="entry name" value="tRNA_adenine-N6_MeTrfase"/>
</dbReference>
<dbReference type="InterPro" id="IPR029063">
    <property type="entry name" value="SAM-dependent_MTases_sf"/>
</dbReference>
<comment type="function">
    <text evidence="6">Specifically methylates the adenine in position 37 of tRNA(1)(Val) (anticodon cmo5UAC).</text>
</comment>
<proteinExistence type="inferred from homology"/>
<keyword evidence="9" id="KW-1185">Reference proteome</keyword>
<accession>A0ABM6JPF0</accession>
<dbReference type="PANTHER" id="PTHR47739:SF1">
    <property type="entry name" value="TRNA1(VAL) (ADENINE(37)-N6)-METHYLTRANSFERASE"/>
    <property type="match status" value="1"/>
</dbReference>
<dbReference type="EMBL" id="CP020472">
    <property type="protein sequence ID" value="ARD23612.1"/>
    <property type="molecule type" value="Genomic_DNA"/>
</dbReference>
<feature type="domain" description="Methyltransferase small" evidence="7">
    <location>
        <begin position="38"/>
        <end position="130"/>
    </location>
</feature>
<name>A0ABM6JPF0_9GAMM</name>
<dbReference type="SUPFAM" id="SSF53335">
    <property type="entry name" value="S-adenosyl-L-methionine-dependent methyltransferases"/>
    <property type="match status" value="1"/>
</dbReference>
<dbReference type="InterPro" id="IPR007848">
    <property type="entry name" value="Small_mtfrase_dom"/>
</dbReference>
<dbReference type="Pfam" id="PF05175">
    <property type="entry name" value="MTS"/>
    <property type="match status" value="1"/>
</dbReference>
<reference evidence="8 9" key="1">
    <citation type="submission" date="2017-03" db="EMBL/GenBank/DDBJ databases">
        <title>Genome sequencing of Shewanella japonica KCTC 22435.</title>
        <authorList>
            <person name="Kim K.M."/>
        </authorList>
    </citation>
    <scope>NUCLEOTIDE SEQUENCE [LARGE SCALE GENOMIC DNA]</scope>
    <source>
        <strain evidence="8 9">KCTC 22435</strain>
    </source>
</reference>
<comment type="catalytic activity">
    <reaction evidence="6">
        <text>adenosine(37) in tRNA1(Val) + S-adenosyl-L-methionine = N(6)-methyladenosine(37) in tRNA1(Val) + S-adenosyl-L-homocysteine + H(+)</text>
        <dbReference type="Rhea" id="RHEA:43160"/>
        <dbReference type="Rhea" id="RHEA-COMP:10369"/>
        <dbReference type="Rhea" id="RHEA-COMP:10370"/>
        <dbReference type="ChEBI" id="CHEBI:15378"/>
        <dbReference type="ChEBI" id="CHEBI:57856"/>
        <dbReference type="ChEBI" id="CHEBI:59789"/>
        <dbReference type="ChEBI" id="CHEBI:74411"/>
        <dbReference type="ChEBI" id="CHEBI:74449"/>
        <dbReference type="EC" id="2.1.1.223"/>
    </reaction>
</comment>
<evidence type="ECO:0000259" key="7">
    <source>
        <dbReference type="Pfam" id="PF05175"/>
    </source>
</evidence>
<dbReference type="PRINTS" id="PR00507">
    <property type="entry name" value="N12N6MTFRASE"/>
</dbReference>
<dbReference type="RefSeq" id="WP_080916570.1">
    <property type="nucleotide sequence ID" value="NZ_CP020472.1"/>
</dbReference>
<evidence type="ECO:0000256" key="1">
    <source>
        <dbReference type="ARBA" id="ARBA00022490"/>
    </source>
</evidence>
<keyword evidence="3 6" id="KW-0808">Transferase</keyword>
<evidence type="ECO:0000313" key="8">
    <source>
        <dbReference type="EMBL" id="ARD23612.1"/>
    </source>
</evidence>
<protein>
    <recommendedName>
        <fullName evidence="6">tRNA1(Val) (adenine(37)-N6)-methyltransferase</fullName>
        <ecNumber evidence="6">2.1.1.223</ecNumber>
    </recommendedName>
    <alternativeName>
        <fullName evidence="6">tRNA m6A37 methyltransferase</fullName>
    </alternativeName>
</protein>
<evidence type="ECO:0000313" key="9">
    <source>
        <dbReference type="Proteomes" id="UP000191820"/>
    </source>
</evidence>
<dbReference type="CDD" id="cd02440">
    <property type="entry name" value="AdoMet_MTases"/>
    <property type="match status" value="1"/>
</dbReference>
<comment type="similarity">
    <text evidence="6">Belongs to the methyltransferase superfamily. tRNA (adenine-N(6)-)-methyltransferase family.</text>
</comment>
<keyword evidence="5 6" id="KW-0819">tRNA processing</keyword>
<dbReference type="InterPro" id="IPR050210">
    <property type="entry name" value="tRNA_Adenine-N(6)_MTase"/>
</dbReference>
<keyword evidence="4 6" id="KW-0949">S-adenosyl-L-methionine</keyword>
<sequence>MPFTFKQFHIDDSHCGMPVSTDGVILGAWAALPDTQKIPAAQLLDIGAGSGLLSLMLAQRMNNQDCKISAVELEDGAAVDCKQNFSQSPWSEQLSLHHMSIQQFLLEHQQKRCALFDTIICNPPYFEHGPQSDSSQRATARHTNRLSFKTLLSHIQQLMTPSGQASLIIPQQSKAGFMQALDDTQLSLSKRTTIRTVENKSPSRILLQLSHQASLHRLIHSDLIIADKQGLYTPEMSQLCRDFYLKL</sequence>
<gene>
    <name evidence="8" type="ORF">SJ2017_3361</name>
</gene>
<dbReference type="HAMAP" id="MF_01872">
    <property type="entry name" value="tRNA_methyltr_YfiC"/>
    <property type="match status" value="1"/>
</dbReference>
<comment type="subcellular location">
    <subcellularLocation>
        <location evidence="6">Cytoplasm</location>
    </subcellularLocation>
</comment>
<dbReference type="PROSITE" id="PS00092">
    <property type="entry name" value="N6_MTASE"/>
    <property type="match status" value="1"/>
</dbReference>
<dbReference type="InterPro" id="IPR002052">
    <property type="entry name" value="DNA_methylase_N6_adenine_CS"/>
</dbReference>
<dbReference type="EC" id="2.1.1.223" evidence="6"/>
<evidence type="ECO:0000256" key="2">
    <source>
        <dbReference type="ARBA" id="ARBA00022603"/>
    </source>
</evidence>
<dbReference type="Proteomes" id="UP000191820">
    <property type="component" value="Chromosome"/>
</dbReference>
<evidence type="ECO:0000256" key="3">
    <source>
        <dbReference type="ARBA" id="ARBA00022679"/>
    </source>
</evidence>
<evidence type="ECO:0000256" key="5">
    <source>
        <dbReference type="ARBA" id="ARBA00022694"/>
    </source>
</evidence>
<organism evidence="8 9">
    <name type="scientific">Shewanella japonica</name>
    <dbReference type="NCBI Taxonomy" id="93973"/>
    <lineage>
        <taxon>Bacteria</taxon>
        <taxon>Pseudomonadati</taxon>
        <taxon>Pseudomonadota</taxon>
        <taxon>Gammaproteobacteria</taxon>
        <taxon>Alteromonadales</taxon>
        <taxon>Shewanellaceae</taxon>
        <taxon>Shewanella</taxon>
    </lineage>
</organism>
<keyword evidence="2 6" id="KW-0489">Methyltransferase</keyword>
<evidence type="ECO:0000256" key="6">
    <source>
        <dbReference type="HAMAP-Rule" id="MF_01872"/>
    </source>
</evidence>